<dbReference type="NCBIfam" id="TIGR02547">
    <property type="entry name" value="casA_cse1"/>
    <property type="match status" value="1"/>
</dbReference>
<protein>
    <recommendedName>
        <fullName evidence="3">CRISPR-associated protein, Cse1 family</fullName>
    </recommendedName>
</protein>
<accession>A0ABN1CQ84</accession>
<name>A0ABN1CQ84_9PSEU</name>
<keyword evidence="2" id="KW-1185">Reference proteome</keyword>
<dbReference type="InterPro" id="IPR013381">
    <property type="entry name" value="CRISPR-assoc_prot_Cse1"/>
</dbReference>
<comment type="caution">
    <text evidence="1">The sequence shown here is derived from an EMBL/GenBank/DDBJ whole genome shotgun (WGS) entry which is preliminary data.</text>
</comment>
<reference evidence="2" key="1">
    <citation type="journal article" date="2019" name="Int. J. Syst. Evol. Microbiol.">
        <title>The Global Catalogue of Microorganisms (GCM) 10K type strain sequencing project: providing services to taxonomists for standard genome sequencing and annotation.</title>
        <authorList>
            <consortium name="The Broad Institute Genomics Platform"/>
            <consortium name="The Broad Institute Genome Sequencing Center for Infectious Disease"/>
            <person name="Wu L."/>
            <person name="Ma J."/>
        </authorList>
    </citation>
    <scope>NUCLEOTIDE SEQUENCE [LARGE SCALE GENOMIC DNA]</scope>
    <source>
        <strain evidence="2">JCM 10664</strain>
    </source>
</reference>
<evidence type="ECO:0000313" key="2">
    <source>
        <dbReference type="Proteomes" id="UP001500220"/>
    </source>
</evidence>
<dbReference type="Proteomes" id="UP001500220">
    <property type="component" value="Unassembled WGS sequence"/>
</dbReference>
<organism evidence="1 2">
    <name type="scientific">Saccharopolyspora thermophila</name>
    <dbReference type="NCBI Taxonomy" id="89367"/>
    <lineage>
        <taxon>Bacteria</taxon>
        <taxon>Bacillati</taxon>
        <taxon>Actinomycetota</taxon>
        <taxon>Actinomycetes</taxon>
        <taxon>Pseudonocardiales</taxon>
        <taxon>Pseudonocardiaceae</taxon>
        <taxon>Saccharopolyspora</taxon>
    </lineage>
</organism>
<proteinExistence type="predicted"/>
<dbReference type="Pfam" id="PF09481">
    <property type="entry name" value="CRISPR_Cse1"/>
    <property type="match status" value="1"/>
</dbReference>
<dbReference type="EMBL" id="BAAAHC010000009">
    <property type="protein sequence ID" value="GAA0523048.1"/>
    <property type="molecule type" value="Genomic_DNA"/>
</dbReference>
<evidence type="ECO:0000313" key="1">
    <source>
        <dbReference type="EMBL" id="GAA0523048.1"/>
    </source>
</evidence>
<sequence>MTPSFDLATRGFCRVRWRPGRAPQVGADDPVSLRGLLVHAADIADVQVPHPPALAGLLRVLYVLAARITGLDRIGDAGQWEDRREELLDSGDGFEAAAVEDYFARYPGRFELFHTATDRPFLQDKRLLEECRNTKGQASSSGVNKLVLGRAAGQSLVWLSHTNDAQPVALPAEEAVFSLLTWLYYGAPGRCTPRQVGKVNEASTKAGPLRGTVSYHPLGESLFETLLLGMPYRPSDGDDRAPWEDELCDPLGPPPEATGIARVLTGRFQHALLLSPSQDGAFVEDARITWAWRHPHGPVKDPFLIYRTAKDSGLPFPESAEATRAVWRDLDGLLAEDTTRERPDAFRQLDVIMLDRRRPVRLTALGFEQDRSQAKDRQFYAATTPALQKQWRAAYSGGELWHRLRRALTAAETSGKQLQVALSSVWRELSKTARAARVRDEGVPWLHTGMTGYWSAAEAQFWHIVQAETPPAGSLSNRFIRCALDAYDKVTRNLNRTGPAVKVVEKHRRGLWRGWEKQTEGDHGA</sequence>
<dbReference type="RefSeq" id="WP_346073148.1">
    <property type="nucleotide sequence ID" value="NZ_BAAAHC010000009.1"/>
</dbReference>
<evidence type="ECO:0008006" key="3">
    <source>
        <dbReference type="Google" id="ProtNLM"/>
    </source>
</evidence>
<gene>
    <name evidence="1" type="ORF">GCM10009545_26560</name>
</gene>